<dbReference type="SUPFAM" id="SSF51126">
    <property type="entry name" value="Pectin lyase-like"/>
    <property type="match status" value="1"/>
</dbReference>
<evidence type="ECO:0000256" key="2">
    <source>
        <dbReference type="SAM" id="SignalP"/>
    </source>
</evidence>
<keyword evidence="3" id="KW-0456">Lyase</keyword>
<feature type="region of interest" description="Disordered" evidence="1">
    <location>
        <begin position="384"/>
        <end position="446"/>
    </location>
</feature>
<dbReference type="SMART" id="SM00710">
    <property type="entry name" value="PbH1"/>
    <property type="match status" value="7"/>
</dbReference>
<accession>A0ABV5ZVS6</accession>
<feature type="compositionally biased region" description="Basic and acidic residues" evidence="1">
    <location>
        <begin position="411"/>
        <end position="427"/>
    </location>
</feature>
<dbReference type="InterPro" id="IPR006626">
    <property type="entry name" value="PbH1"/>
</dbReference>
<keyword evidence="2" id="KW-0732">Signal</keyword>
<dbReference type="InterPro" id="IPR039513">
    <property type="entry name" value="PL-6"/>
</dbReference>
<comment type="caution">
    <text evidence="3">The sequence shown here is derived from an EMBL/GenBank/DDBJ whole genome shotgun (WGS) entry which is preliminary data.</text>
</comment>
<dbReference type="InterPro" id="IPR011050">
    <property type="entry name" value="Pectin_lyase_fold/virulence"/>
</dbReference>
<evidence type="ECO:0000256" key="1">
    <source>
        <dbReference type="SAM" id="MobiDB-lite"/>
    </source>
</evidence>
<proteinExistence type="predicted"/>
<organism evidence="3 4">
    <name type="scientific">Allokutzneria oryzae</name>
    <dbReference type="NCBI Taxonomy" id="1378989"/>
    <lineage>
        <taxon>Bacteria</taxon>
        <taxon>Bacillati</taxon>
        <taxon>Actinomycetota</taxon>
        <taxon>Actinomycetes</taxon>
        <taxon>Pseudonocardiales</taxon>
        <taxon>Pseudonocardiaceae</taxon>
        <taxon>Allokutzneria</taxon>
    </lineage>
</organism>
<dbReference type="Proteomes" id="UP001589693">
    <property type="component" value="Unassembled WGS sequence"/>
</dbReference>
<dbReference type="EMBL" id="JBHLZU010000010">
    <property type="protein sequence ID" value="MFB9904997.1"/>
    <property type="molecule type" value="Genomic_DNA"/>
</dbReference>
<gene>
    <name evidence="3" type="ORF">ACFFQA_13740</name>
</gene>
<evidence type="ECO:0000313" key="3">
    <source>
        <dbReference type="EMBL" id="MFB9904997.1"/>
    </source>
</evidence>
<dbReference type="Pfam" id="PF14592">
    <property type="entry name" value="Chondroitinas_B"/>
    <property type="match status" value="1"/>
</dbReference>
<dbReference type="InterPro" id="IPR012334">
    <property type="entry name" value="Pectin_lyas_fold"/>
</dbReference>
<feature type="compositionally biased region" description="Low complexity" evidence="1">
    <location>
        <begin position="391"/>
        <end position="400"/>
    </location>
</feature>
<protein>
    <submittedName>
        <fullName evidence="3">Polysaccharide lyase 6 family protein</fullName>
    </submittedName>
</protein>
<feature type="chain" id="PRO_5046633575" evidence="2">
    <location>
        <begin position="23"/>
        <end position="446"/>
    </location>
</feature>
<dbReference type="RefSeq" id="WP_377852223.1">
    <property type="nucleotide sequence ID" value="NZ_JBHLZU010000010.1"/>
</dbReference>
<dbReference type="CDD" id="cd14251">
    <property type="entry name" value="PL-6"/>
    <property type="match status" value="1"/>
</dbReference>
<keyword evidence="4" id="KW-1185">Reference proteome</keyword>
<evidence type="ECO:0000313" key="4">
    <source>
        <dbReference type="Proteomes" id="UP001589693"/>
    </source>
</evidence>
<feature type="signal peptide" evidence="2">
    <location>
        <begin position="1"/>
        <end position="22"/>
    </location>
</feature>
<reference evidence="3 4" key="1">
    <citation type="submission" date="2024-09" db="EMBL/GenBank/DDBJ databases">
        <authorList>
            <person name="Sun Q."/>
            <person name="Mori K."/>
        </authorList>
    </citation>
    <scope>NUCLEOTIDE SEQUENCE [LARGE SCALE GENOMIC DNA]</scope>
    <source>
        <strain evidence="3 4">TBRC 7907</strain>
    </source>
</reference>
<dbReference type="Gene3D" id="2.160.20.10">
    <property type="entry name" value="Single-stranded right-handed beta-helix, Pectin lyase-like"/>
    <property type="match status" value="1"/>
</dbReference>
<sequence>MKHALIPVTAALLLGMAPMANAAPVTSLTALQTAIDNAKSGDRVVLAAGRYEAKQPIRITRKSGVTVAAASVGGVEIYGASGFTFDSSERVTVEGFRFTHTATVLVPSNSHHIRLSRNVFQLKSPAEKHWVNVDGDDVEVDHNTFTGKSTQGVYLSVFGPSSGMAQRIHVHHNYFYNHSFTGSNGGESIRLGVSSKQRFSANALIENNLFEKANGDPEAISVKSSDNVVRYNTIRDSKGQIVLRHGNRTRVEGNIMLGGASGIRFYGNDHVIVNNLVTGSSGNGITVGSGDVIDDTSSTGKDRPDRVLLAFNTVSGNAGGIAGENRTYGPDSCVIANNIVTGSGQLVRQTQFSKFTWEGNLLWGGSAGDIPASGYRTADPKLSGELRRPAADSPAVDASAGSYPAVELDIDGQRREGRKDVGADERSGSGAERAPLTTADVGPNAH</sequence>
<dbReference type="GO" id="GO:0016829">
    <property type="term" value="F:lyase activity"/>
    <property type="evidence" value="ECO:0007669"/>
    <property type="project" value="UniProtKB-KW"/>
</dbReference>
<name>A0ABV5ZVS6_9PSEU</name>